<gene>
    <name evidence="1" type="ORF">GCM10010347_63960</name>
</gene>
<accession>A0ABQ3F277</accession>
<comment type="caution">
    <text evidence="1">The sequence shown here is derived from an EMBL/GenBank/DDBJ whole genome shotgun (WGS) entry which is preliminary data.</text>
</comment>
<proteinExistence type="predicted"/>
<keyword evidence="2" id="KW-1185">Reference proteome</keyword>
<evidence type="ECO:0000313" key="1">
    <source>
        <dbReference type="EMBL" id="GHB84263.1"/>
    </source>
</evidence>
<dbReference type="Proteomes" id="UP000642673">
    <property type="component" value="Unassembled WGS sequence"/>
</dbReference>
<name>A0ABQ3F277_9ACTN</name>
<reference evidence="2" key="1">
    <citation type="journal article" date="2019" name="Int. J. Syst. Evol. Microbiol.">
        <title>The Global Catalogue of Microorganisms (GCM) 10K type strain sequencing project: providing services to taxonomists for standard genome sequencing and annotation.</title>
        <authorList>
            <consortium name="The Broad Institute Genomics Platform"/>
            <consortium name="The Broad Institute Genome Sequencing Center for Infectious Disease"/>
            <person name="Wu L."/>
            <person name="Ma J."/>
        </authorList>
    </citation>
    <scope>NUCLEOTIDE SEQUENCE [LARGE SCALE GENOMIC DNA]</scope>
    <source>
        <strain evidence="2">JCM 4738</strain>
    </source>
</reference>
<organism evidence="1 2">
    <name type="scientific">Streptomyces cirratus</name>
    <dbReference type="NCBI Taxonomy" id="68187"/>
    <lineage>
        <taxon>Bacteria</taxon>
        <taxon>Bacillati</taxon>
        <taxon>Actinomycetota</taxon>
        <taxon>Actinomycetes</taxon>
        <taxon>Kitasatosporales</taxon>
        <taxon>Streptomycetaceae</taxon>
        <taxon>Streptomyces</taxon>
    </lineage>
</organism>
<dbReference type="EMBL" id="BMVP01000025">
    <property type="protein sequence ID" value="GHB84263.1"/>
    <property type="molecule type" value="Genomic_DNA"/>
</dbReference>
<evidence type="ECO:0000313" key="2">
    <source>
        <dbReference type="Proteomes" id="UP000642673"/>
    </source>
</evidence>
<sequence length="73" mass="8425">MLKILYPPVDLFIIREMKERGKTIPSERRLAKALEDAFDDGNLEYVVVKGDQNGLQYSGYQFQRFGISKGTLR</sequence>
<dbReference type="RefSeq" id="WP_190187733.1">
    <property type="nucleotide sequence ID" value="NZ_BMVP01000025.1"/>
</dbReference>
<protein>
    <submittedName>
        <fullName evidence="1">Uncharacterized protein</fullName>
    </submittedName>
</protein>